<dbReference type="GO" id="GO:0043748">
    <property type="term" value="F:O-succinylbenzoate synthase activity"/>
    <property type="evidence" value="ECO:0007669"/>
    <property type="project" value="UniProtKB-EC"/>
</dbReference>
<dbReference type="SUPFAM" id="SSF51604">
    <property type="entry name" value="Enolase C-terminal domain-like"/>
    <property type="match status" value="1"/>
</dbReference>
<dbReference type="PROSITE" id="PS00909">
    <property type="entry name" value="MR_MLE_2"/>
    <property type="match status" value="1"/>
</dbReference>
<dbReference type="GO" id="GO:0009234">
    <property type="term" value="P:menaquinone biosynthetic process"/>
    <property type="evidence" value="ECO:0007669"/>
    <property type="project" value="UniProtKB-UniRule"/>
</dbReference>
<dbReference type="Pfam" id="PF21508">
    <property type="entry name" value="MenC_N"/>
    <property type="match status" value="1"/>
</dbReference>
<proteinExistence type="predicted"/>
<evidence type="ECO:0000259" key="6">
    <source>
        <dbReference type="SMART" id="SM00922"/>
    </source>
</evidence>
<evidence type="ECO:0000256" key="5">
    <source>
        <dbReference type="NCBIfam" id="TIGR01927"/>
    </source>
</evidence>
<dbReference type="SUPFAM" id="SSF54826">
    <property type="entry name" value="Enolase N-terminal domain-like"/>
    <property type="match status" value="1"/>
</dbReference>
<dbReference type="NCBIfam" id="TIGR01927">
    <property type="entry name" value="menC_gam_Gplu"/>
    <property type="match status" value="1"/>
</dbReference>
<dbReference type="CDD" id="cd03320">
    <property type="entry name" value="OSBS"/>
    <property type="match status" value="1"/>
</dbReference>
<feature type="domain" description="Mandelate racemase/muconate lactonizing enzyme C-terminal" evidence="6">
    <location>
        <begin position="142"/>
        <end position="235"/>
    </location>
</feature>
<evidence type="ECO:0000313" key="7">
    <source>
        <dbReference type="EMBL" id="VFK43485.1"/>
    </source>
</evidence>
<keyword evidence="4" id="KW-0456">Lyase</keyword>
<dbReference type="InterPro" id="IPR013342">
    <property type="entry name" value="Mandelate_racemase_C"/>
</dbReference>
<dbReference type="GO" id="GO:0046872">
    <property type="term" value="F:metal ion binding"/>
    <property type="evidence" value="ECO:0007669"/>
    <property type="project" value="UniProtKB-KW"/>
</dbReference>
<evidence type="ECO:0000256" key="2">
    <source>
        <dbReference type="ARBA" id="ARBA00022723"/>
    </source>
</evidence>
<dbReference type="SMART" id="SM00922">
    <property type="entry name" value="MR_MLE"/>
    <property type="match status" value="1"/>
</dbReference>
<dbReference type="SFLD" id="SFLDS00001">
    <property type="entry name" value="Enolase"/>
    <property type="match status" value="1"/>
</dbReference>
<evidence type="ECO:0000256" key="3">
    <source>
        <dbReference type="ARBA" id="ARBA00022842"/>
    </source>
</evidence>
<dbReference type="InterPro" id="IPR036849">
    <property type="entry name" value="Enolase-like_C_sf"/>
</dbReference>
<dbReference type="AlphaFoldDB" id="A0A450YPP1"/>
<dbReference type="Gene3D" id="3.20.20.120">
    <property type="entry name" value="Enolase-like C-terminal domain"/>
    <property type="match status" value="1"/>
</dbReference>
<dbReference type="InterPro" id="IPR041338">
    <property type="entry name" value="OSBS_N"/>
</dbReference>
<dbReference type="InterPro" id="IPR029017">
    <property type="entry name" value="Enolase-like_N"/>
</dbReference>
<evidence type="ECO:0000256" key="1">
    <source>
        <dbReference type="ARBA" id="ARBA00022428"/>
    </source>
</evidence>
<keyword evidence="2" id="KW-0479">Metal-binding</keyword>
<name>A0A450YPP1_9GAMM</name>
<dbReference type="InterPro" id="IPR018110">
    <property type="entry name" value="Mandel_Rmase/mucon_lact_enz_CS"/>
</dbReference>
<gene>
    <name evidence="7" type="ORF">BECKTC1821E_GA0114239_102615</name>
</gene>
<dbReference type="PANTHER" id="PTHR42916:SF1">
    <property type="entry name" value="PROTEIN PHYLLO, CHLOROPLASTIC"/>
    <property type="match status" value="1"/>
</dbReference>
<dbReference type="EC" id="4.2.1.113" evidence="5"/>
<dbReference type="SFLD" id="SFLDG00180">
    <property type="entry name" value="muconate_cycloisomerase"/>
    <property type="match status" value="1"/>
</dbReference>
<dbReference type="PANTHER" id="PTHR42916">
    <property type="entry name" value="2-SUCCINYL-5-ENOLPYRUVYL-6-HYDROXY-3-CYCLOHEXENE-1-CARBOXYLATE SYNTHASE"/>
    <property type="match status" value="1"/>
</dbReference>
<dbReference type="InterPro" id="IPR029065">
    <property type="entry name" value="Enolase_C-like"/>
</dbReference>
<protein>
    <recommendedName>
        <fullName evidence="5">o-succinylbenzoate synthase</fullName>
        <ecNumber evidence="5">4.2.1.113</ecNumber>
    </recommendedName>
</protein>
<dbReference type="SFLD" id="SFLDF00009">
    <property type="entry name" value="o-succinylbenzoate_synthase"/>
    <property type="match status" value="1"/>
</dbReference>
<dbReference type="Gene3D" id="3.30.390.10">
    <property type="entry name" value="Enolase-like, N-terminal domain"/>
    <property type="match status" value="1"/>
</dbReference>
<keyword evidence="1" id="KW-0474">Menaquinone biosynthesis</keyword>
<accession>A0A450YPP1</accession>
<dbReference type="EMBL" id="CAADFT010000026">
    <property type="protein sequence ID" value="VFK43485.1"/>
    <property type="molecule type" value="Genomic_DNA"/>
</dbReference>
<sequence length="356" mass="39603">MAYGGTGRHGVGHIVSIRDLRLYRFSFPLVPPLRLKTGRLSRRHGCFVRLVDHEGRVGSGEVAPLPGFSGDNLRDIIVAWPHWRDRLLTDRIAVRRIVHDGLPPDGFPPSLAFGLGCAWRDARGEFSGPTSQPVNILLSGRRGSLVDEARHWRTLGFFHFKLKVAKGDSEEVAIVESLAGEVGPERLRLDANRRWSFDVAKSFFLAIRDCEPDYVEEPLRSPAELDSLYEATGLPLAYDETLDDLKPAMLRRARGVKALVLKPSLVGGLVRNETWVRYARAMGAQAVVSSGFNSSLGLYHLCHLARNWDASGIPAGLATVHFNRNEPILDPGRLEDGCLFFREAPRVDWAKCEPVD</sequence>
<evidence type="ECO:0000256" key="4">
    <source>
        <dbReference type="ARBA" id="ARBA00023239"/>
    </source>
</evidence>
<dbReference type="GO" id="GO:0009063">
    <property type="term" value="P:amino acid catabolic process"/>
    <property type="evidence" value="ECO:0007669"/>
    <property type="project" value="InterPro"/>
</dbReference>
<keyword evidence="3" id="KW-0460">Magnesium</keyword>
<dbReference type="Pfam" id="PF13378">
    <property type="entry name" value="MR_MLE_C"/>
    <property type="match status" value="1"/>
</dbReference>
<organism evidence="7">
    <name type="scientific">Candidatus Kentrum sp. TC</name>
    <dbReference type="NCBI Taxonomy" id="2126339"/>
    <lineage>
        <taxon>Bacteria</taxon>
        <taxon>Pseudomonadati</taxon>
        <taxon>Pseudomonadota</taxon>
        <taxon>Gammaproteobacteria</taxon>
        <taxon>Candidatus Kentrum</taxon>
    </lineage>
</organism>
<reference evidence="7" key="1">
    <citation type="submission" date="2019-02" db="EMBL/GenBank/DDBJ databases">
        <authorList>
            <person name="Gruber-Vodicka R. H."/>
            <person name="Seah K. B. B."/>
        </authorList>
    </citation>
    <scope>NUCLEOTIDE SEQUENCE</scope>
    <source>
        <strain evidence="7">BECK_BZ125</strain>
    </source>
</reference>